<accession>A0ACB9RSJ9</accession>
<proteinExistence type="predicted"/>
<name>A0ACB9RSJ9_9MYRT</name>
<dbReference type="Proteomes" id="UP001057402">
    <property type="component" value="Chromosome 3"/>
</dbReference>
<protein>
    <submittedName>
        <fullName evidence="1">Uncharacterized protein</fullName>
    </submittedName>
</protein>
<sequence>MWVWASDHPKLASAGTRRRRGGGCRDLGRCRRRRQRLISRVSGGTKPEPGRPGSCRRKGLLWVWARGTAGDTPVRHHRRQREGRRGRPSCGSPEERGAPLLSRSEWGFAAAAVGSEGTRRRSPITAGFGWIAGDGAATVSSGVRQERRRLPLPVEGAPGRTWGCHQEARGRQGMSQSTVDCGGSRGGRGAATRRLGDARGCRSLPFTVEGAEEDVGLPPGGSGTPGDVAVYR</sequence>
<organism evidence="1 2">
    <name type="scientific">Melastoma candidum</name>
    <dbReference type="NCBI Taxonomy" id="119954"/>
    <lineage>
        <taxon>Eukaryota</taxon>
        <taxon>Viridiplantae</taxon>
        <taxon>Streptophyta</taxon>
        <taxon>Embryophyta</taxon>
        <taxon>Tracheophyta</taxon>
        <taxon>Spermatophyta</taxon>
        <taxon>Magnoliopsida</taxon>
        <taxon>eudicotyledons</taxon>
        <taxon>Gunneridae</taxon>
        <taxon>Pentapetalae</taxon>
        <taxon>rosids</taxon>
        <taxon>malvids</taxon>
        <taxon>Myrtales</taxon>
        <taxon>Melastomataceae</taxon>
        <taxon>Melastomatoideae</taxon>
        <taxon>Melastomateae</taxon>
        <taxon>Melastoma</taxon>
    </lineage>
</organism>
<gene>
    <name evidence="1" type="ORF">MLD38_006717</name>
</gene>
<reference evidence="2" key="1">
    <citation type="journal article" date="2023" name="Front. Plant Sci.">
        <title>Chromosomal-level genome assembly of Melastoma candidum provides insights into trichome evolution.</title>
        <authorList>
            <person name="Zhong Y."/>
            <person name="Wu W."/>
            <person name="Sun C."/>
            <person name="Zou P."/>
            <person name="Liu Y."/>
            <person name="Dai S."/>
            <person name="Zhou R."/>
        </authorList>
    </citation>
    <scope>NUCLEOTIDE SEQUENCE [LARGE SCALE GENOMIC DNA]</scope>
</reference>
<evidence type="ECO:0000313" key="1">
    <source>
        <dbReference type="EMBL" id="KAI4380539.1"/>
    </source>
</evidence>
<evidence type="ECO:0000313" key="2">
    <source>
        <dbReference type="Proteomes" id="UP001057402"/>
    </source>
</evidence>
<dbReference type="EMBL" id="CM042882">
    <property type="protein sequence ID" value="KAI4380539.1"/>
    <property type="molecule type" value="Genomic_DNA"/>
</dbReference>
<comment type="caution">
    <text evidence="1">The sequence shown here is derived from an EMBL/GenBank/DDBJ whole genome shotgun (WGS) entry which is preliminary data.</text>
</comment>
<keyword evidence="2" id="KW-1185">Reference proteome</keyword>